<feature type="binding site" evidence="7">
    <location>
        <position position="302"/>
    </location>
    <ligand>
        <name>Zn(2+)</name>
        <dbReference type="ChEBI" id="CHEBI:29105"/>
        <label>2</label>
    </ligand>
</feature>
<evidence type="ECO:0000256" key="4">
    <source>
        <dbReference type="ARBA" id="ARBA00022801"/>
    </source>
</evidence>
<dbReference type="InterPro" id="IPR036264">
    <property type="entry name" value="Bact_exopeptidase_dim_dom"/>
</dbReference>
<dbReference type="InterPro" id="IPR017141">
    <property type="entry name" value="Pept_M20_carboxypep"/>
</dbReference>
<feature type="active site" evidence="6">
    <location>
        <position position="205"/>
    </location>
</feature>
<dbReference type="InterPro" id="IPR002933">
    <property type="entry name" value="Peptidase_M20"/>
</dbReference>
<dbReference type="GO" id="GO:0046872">
    <property type="term" value="F:metal ion binding"/>
    <property type="evidence" value="ECO:0007669"/>
    <property type="project" value="UniProtKB-KW"/>
</dbReference>
<reference evidence="11" key="2">
    <citation type="submission" date="2013-12" db="EMBL/GenBank/DDBJ databases">
        <title>Evolution of pathogenesis and genome organization in the Tremellales.</title>
        <authorList>
            <person name="Cuomo C."/>
            <person name="Litvintseva A."/>
            <person name="Heitman J."/>
            <person name="Chen Y."/>
            <person name="Sun S."/>
            <person name="Springer D."/>
            <person name="Dromer F."/>
            <person name="Young S."/>
            <person name="Zeng Q."/>
            <person name="Chapman S."/>
            <person name="Gujja S."/>
            <person name="Saif S."/>
            <person name="Birren B."/>
        </authorList>
    </citation>
    <scope>NUCLEOTIDE SEQUENCE [LARGE SCALE GENOMIC DNA]</scope>
    <source>
        <strain evidence="11">BCC8398</strain>
    </source>
</reference>
<evidence type="ECO:0000256" key="5">
    <source>
        <dbReference type="ARBA" id="ARBA00022833"/>
    </source>
</evidence>
<dbReference type="AlphaFoldDB" id="A0A1B9H030"/>
<dbReference type="Gene3D" id="3.40.630.10">
    <property type="entry name" value="Zn peptidases"/>
    <property type="match status" value="1"/>
</dbReference>
<feature type="domain" description="Peptidase M20 dimerisation" evidence="9">
    <location>
        <begin position="321"/>
        <end position="473"/>
    </location>
</feature>
<keyword evidence="11" id="KW-1185">Reference proteome</keyword>
<keyword evidence="2" id="KW-0645">Protease</keyword>
<evidence type="ECO:0000256" key="1">
    <source>
        <dbReference type="ARBA" id="ARBA00006247"/>
    </source>
</evidence>
<feature type="binding site" evidence="7">
    <location>
        <position position="238"/>
    </location>
    <ligand>
        <name>Zn(2+)</name>
        <dbReference type="ChEBI" id="CHEBI:29105"/>
        <label>1</label>
    </ligand>
</feature>
<feature type="compositionally biased region" description="Polar residues" evidence="8">
    <location>
        <begin position="1"/>
        <end position="22"/>
    </location>
</feature>
<proteinExistence type="inferred from homology"/>
<feature type="binding site" evidence="7">
    <location>
        <position position="238"/>
    </location>
    <ligand>
        <name>Zn(2+)</name>
        <dbReference type="ChEBI" id="CHEBI:29105"/>
        <label>2</label>
    </ligand>
</feature>
<dbReference type="STRING" id="1296120.A0A1B9H030"/>
<dbReference type="CDD" id="cd05674">
    <property type="entry name" value="M20_yscS"/>
    <property type="match status" value="1"/>
</dbReference>
<dbReference type="EMBL" id="KI669495">
    <property type="protein sequence ID" value="OCF36631.1"/>
    <property type="molecule type" value="Genomic_DNA"/>
</dbReference>
<protein>
    <submittedName>
        <fullName evidence="10">Gly-Xaa carboxypeptidase</fullName>
    </submittedName>
</protein>
<sequence length="606" mass="66200">MSEKTITSQPHFESTSLPSPVQAQGRGKASRSASTWRPRILLGTIFLLATVVNFGPALSGRFSNSNSEHSPFGNAGSKQGFQEDENWVVEKYGLEELKKYATCPEQPKAIYPNLTWELNDEERKKSVELYAQAVRIPTESFDDNGEPKADPRWAPFYDFQTWLKDSFPLAHEKAKVEYINTLGILATFEGSDPSLKPLLLMSHYDVVPAPSDTFDRWTHPPFSGYNDGKYIWGRGASDDKTLLVAQWEAITHLLESGFQPRRTLILSHGFDEEEVFARRGQGHIAPFLEERYGKDGLLMVIDEGGGTDNFYGTPFALPGMGEKGYMDIVISVGTAGGHSSVPPVHSGIGIMSQLVTALENNPFPTKLTPASPYLTALQCAASHAASFPRKYSRFLKTEGPTSYPHLAKSLSSTSLARKALLGTTTAVDVVNGGVKVNALPELVTAKVNFRIDFSESIASTQHHIAKLAEKVAEDNGLLFSGFEGREKEELGGRYVHVELLGEALEPAPRTPAEGGVWDLFAGTVKGAIPGPDGKDIIVSPYASTGNTDCKMYYNLTKNVYRFMGSQAGSGGGAHTVDEKASIEGHYQILRWVHAIIQTADAYTGEE</sequence>
<dbReference type="Gene3D" id="3.30.70.360">
    <property type="match status" value="1"/>
</dbReference>
<dbReference type="GO" id="GO:0004181">
    <property type="term" value="F:metallocarboxypeptidase activity"/>
    <property type="evidence" value="ECO:0007669"/>
    <property type="project" value="InterPro"/>
</dbReference>
<evidence type="ECO:0000256" key="8">
    <source>
        <dbReference type="SAM" id="MobiDB-lite"/>
    </source>
</evidence>
<evidence type="ECO:0000256" key="6">
    <source>
        <dbReference type="PIRSR" id="PIRSR037217-1"/>
    </source>
</evidence>
<feature type="binding site" evidence="7">
    <location>
        <position position="203"/>
    </location>
    <ligand>
        <name>Zn(2+)</name>
        <dbReference type="ChEBI" id="CHEBI:29105"/>
        <label>2</label>
    </ligand>
</feature>
<dbReference type="PANTHER" id="PTHR45962:SF1">
    <property type="entry name" value="N-FATTY-ACYL-AMINO ACID SYNTHASE_HYDROLASE PM20D1"/>
    <property type="match status" value="1"/>
</dbReference>
<dbReference type="InterPro" id="IPR047177">
    <property type="entry name" value="Pept_M20A"/>
</dbReference>
<evidence type="ECO:0000256" key="3">
    <source>
        <dbReference type="ARBA" id="ARBA00022723"/>
    </source>
</evidence>
<dbReference type="PIRSF" id="PIRSF037217">
    <property type="entry name" value="Carboxypeptidase_S"/>
    <property type="match status" value="1"/>
</dbReference>
<dbReference type="InterPro" id="IPR001261">
    <property type="entry name" value="ArgE/DapE_CS"/>
</dbReference>
<feature type="binding site" evidence="7">
    <location>
        <position position="273"/>
    </location>
    <ligand>
        <name>Zn(2+)</name>
        <dbReference type="ChEBI" id="CHEBI:29105"/>
        <label>1</label>
    </ligand>
</feature>
<evidence type="ECO:0000313" key="10">
    <source>
        <dbReference type="EMBL" id="OCF36631.1"/>
    </source>
</evidence>
<accession>A0A1B9H030</accession>
<reference evidence="10 11" key="1">
    <citation type="submission" date="2013-07" db="EMBL/GenBank/DDBJ databases">
        <title>The Genome Sequence of Cryptococcus heveanensis BCC8398.</title>
        <authorList>
            <consortium name="The Broad Institute Genome Sequencing Platform"/>
            <person name="Cuomo C."/>
            <person name="Litvintseva A."/>
            <person name="Chen Y."/>
            <person name="Heitman J."/>
            <person name="Sun S."/>
            <person name="Springer D."/>
            <person name="Dromer F."/>
            <person name="Young S.K."/>
            <person name="Zeng Q."/>
            <person name="Gargeya S."/>
            <person name="Fitzgerald M."/>
            <person name="Abouelleil A."/>
            <person name="Alvarado L."/>
            <person name="Berlin A.M."/>
            <person name="Chapman S.B."/>
            <person name="Dewar J."/>
            <person name="Goldberg J."/>
            <person name="Griggs A."/>
            <person name="Gujja S."/>
            <person name="Hansen M."/>
            <person name="Howarth C."/>
            <person name="Imamovic A."/>
            <person name="Larimer J."/>
            <person name="McCowan C."/>
            <person name="Murphy C."/>
            <person name="Pearson M."/>
            <person name="Priest M."/>
            <person name="Roberts A."/>
            <person name="Saif S."/>
            <person name="Shea T."/>
            <person name="Sykes S."/>
            <person name="Wortman J."/>
            <person name="Nusbaum C."/>
            <person name="Birren B."/>
        </authorList>
    </citation>
    <scope>NUCLEOTIDE SEQUENCE [LARGE SCALE GENOMIC DNA]</scope>
    <source>
        <strain evidence="10 11">BCC8398</strain>
    </source>
</reference>
<dbReference type="FunFam" id="3.40.630.10:FF:000027">
    <property type="entry name" value="N-fatty-acyl-amino acid synthase/hydrolase PM20D1"/>
    <property type="match status" value="1"/>
</dbReference>
<dbReference type="Pfam" id="PF01546">
    <property type="entry name" value="Peptidase_M20"/>
    <property type="match status" value="1"/>
</dbReference>
<dbReference type="GO" id="GO:0000328">
    <property type="term" value="C:fungal-type vacuole lumen"/>
    <property type="evidence" value="ECO:0007669"/>
    <property type="project" value="TreeGrafter"/>
</dbReference>
<feature type="active site" description="Proton acceptor" evidence="6">
    <location>
        <position position="272"/>
    </location>
</feature>
<organism evidence="10 11">
    <name type="scientific">Kwoniella heveanensis BCC8398</name>
    <dbReference type="NCBI Taxonomy" id="1296120"/>
    <lineage>
        <taxon>Eukaryota</taxon>
        <taxon>Fungi</taxon>
        <taxon>Dikarya</taxon>
        <taxon>Basidiomycota</taxon>
        <taxon>Agaricomycotina</taxon>
        <taxon>Tremellomycetes</taxon>
        <taxon>Tremellales</taxon>
        <taxon>Cryptococcaceae</taxon>
        <taxon>Kwoniella</taxon>
    </lineage>
</organism>
<dbReference type="GO" id="GO:0051603">
    <property type="term" value="P:proteolysis involved in protein catabolic process"/>
    <property type="evidence" value="ECO:0007669"/>
    <property type="project" value="TreeGrafter"/>
</dbReference>
<evidence type="ECO:0000259" key="9">
    <source>
        <dbReference type="Pfam" id="PF07687"/>
    </source>
</evidence>
<dbReference type="SUPFAM" id="SSF55031">
    <property type="entry name" value="Bacterial exopeptidase dimerisation domain"/>
    <property type="match status" value="1"/>
</dbReference>
<evidence type="ECO:0000256" key="7">
    <source>
        <dbReference type="PIRSR" id="PIRSR037217-2"/>
    </source>
</evidence>
<keyword evidence="4" id="KW-0378">Hydrolase</keyword>
<evidence type="ECO:0000313" key="11">
    <source>
        <dbReference type="Proteomes" id="UP000092666"/>
    </source>
</evidence>
<dbReference type="OrthoDB" id="3064516at2759"/>
<dbReference type="InterPro" id="IPR011650">
    <property type="entry name" value="Peptidase_M20_dimer"/>
</dbReference>
<feature type="region of interest" description="Disordered" evidence="8">
    <location>
        <begin position="1"/>
        <end position="31"/>
    </location>
</feature>
<keyword evidence="5 7" id="KW-0862">Zinc</keyword>
<keyword evidence="10" id="KW-0121">Carboxypeptidase</keyword>
<feature type="binding site" evidence="7">
    <location>
        <position position="574"/>
    </location>
    <ligand>
        <name>Zn(2+)</name>
        <dbReference type="ChEBI" id="CHEBI:29105"/>
        <label>1</label>
    </ligand>
</feature>
<dbReference type="SUPFAM" id="SSF53187">
    <property type="entry name" value="Zn-dependent exopeptidases"/>
    <property type="match status" value="1"/>
</dbReference>
<dbReference type="Proteomes" id="UP000092666">
    <property type="component" value="Unassembled WGS sequence"/>
</dbReference>
<evidence type="ECO:0000256" key="2">
    <source>
        <dbReference type="ARBA" id="ARBA00022670"/>
    </source>
</evidence>
<dbReference type="Pfam" id="PF07687">
    <property type="entry name" value="M20_dimer"/>
    <property type="match status" value="1"/>
</dbReference>
<name>A0A1B9H030_9TREE</name>
<comment type="similarity">
    <text evidence="1">Belongs to the peptidase M20A family.</text>
</comment>
<dbReference type="PANTHER" id="PTHR45962">
    <property type="entry name" value="N-FATTY-ACYL-AMINO ACID SYNTHASE/HYDROLASE PM20D1"/>
    <property type="match status" value="1"/>
</dbReference>
<dbReference type="PROSITE" id="PS00758">
    <property type="entry name" value="ARGE_DAPE_CPG2_1"/>
    <property type="match status" value="1"/>
</dbReference>
<keyword evidence="3 7" id="KW-0479">Metal-binding</keyword>
<gene>
    <name evidence="10" type="ORF">I316_01883</name>
</gene>